<dbReference type="Pfam" id="PF10557">
    <property type="entry name" value="Cullin_Nedd8"/>
    <property type="match status" value="1"/>
</dbReference>
<dbReference type="InterPro" id="IPR019559">
    <property type="entry name" value="Cullin_neddylation_domain"/>
</dbReference>
<comment type="similarity">
    <text evidence="1 3 4">Belongs to the cullin family.</text>
</comment>
<keyword evidence="2" id="KW-0832">Ubl conjugation</keyword>
<protein>
    <submittedName>
        <fullName evidence="7">Cullin-3</fullName>
    </submittedName>
</protein>
<dbReference type="GO" id="GO:0031625">
    <property type="term" value="F:ubiquitin protein ligase binding"/>
    <property type="evidence" value="ECO:0007669"/>
    <property type="project" value="InterPro"/>
</dbReference>
<dbReference type="SUPFAM" id="SSF46785">
    <property type="entry name" value="Winged helix' DNA-binding domain"/>
    <property type="match status" value="1"/>
</dbReference>
<dbReference type="InterPro" id="IPR059120">
    <property type="entry name" value="Cullin-like_AB"/>
</dbReference>
<accession>A0A7J7II69</accession>
<dbReference type="AlphaFoldDB" id="A0A7J7II69"/>
<dbReference type="Gene3D" id="1.10.10.10">
    <property type="entry name" value="Winged helix-like DNA-binding domain superfamily/Winged helix DNA-binding domain"/>
    <property type="match status" value="1"/>
</dbReference>
<proteinExistence type="inferred from homology"/>
<organism evidence="7 8">
    <name type="scientific">Cyanidiococcus yangmingshanensis</name>
    <dbReference type="NCBI Taxonomy" id="2690220"/>
    <lineage>
        <taxon>Eukaryota</taxon>
        <taxon>Rhodophyta</taxon>
        <taxon>Bangiophyceae</taxon>
        <taxon>Cyanidiales</taxon>
        <taxon>Cyanidiaceae</taxon>
        <taxon>Cyanidiococcus</taxon>
    </lineage>
</organism>
<feature type="domain" description="Cullin family profile" evidence="6">
    <location>
        <begin position="415"/>
        <end position="633"/>
    </location>
</feature>
<dbReference type="SMART" id="SM00884">
    <property type="entry name" value="Cullin_Nedd8"/>
    <property type="match status" value="1"/>
</dbReference>
<dbReference type="PROSITE" id="PS01256">
    <property type="entry name" value="CULLIN_1"/>
    <property type="match status" value="1"/>
</dbReference>
<dbReference type="Gene3D" id="3.30.230.130">
    <property type="entry name" value="Cullin, Chain C, Domain 2"/>
    <property type="match status" value="1"/>
</dbReference>
<name>A0A7J7II69_9RHOD</name>
<evidence type="ECO:0000256" key="2">
    <source>
        <dbReference type="ARBA" id="ARBA00022843"/>
    </source>
</evidence>
<dbReference type="InterPro" id="IPR016158">
    <property type="entry name" value="Cullin_homology"/>
</dbReference>
<evidence type="ECO:0000313" key="8">
    <source>
        <dbReference type="Proteomes" id="UP000530660"/>
    </source>
</evidence>
<gene>
    <name evidence="7" type="primary">CUL3</name>
    <name evidence="7" type="ORF">F1559_003465</name>
</gene>
<dbReference type="Gene3D" id="1.20.1310.10">
    <property type="entry name" value="Cullin Repeats"/>
    <property type="match status" value="4"/>
</dbReference>
<dbReference type="InterPro" id="IPR036317">
    <property type="entry name" value="Cullin_homology_sf"/>
</dbReference>
<dbReference type="InterPro" id="IPR036390">
    <property type="entry name" value="WH_DNA-bd_sf"/>
</dbReference>
<evidence type="ECO:0000256" key="1">
    <source>
        <dbReference type="ARBA" id="ARBA00006019"/>
    </source>
</evidence>
<dbReference type="Pfam" id="PF26557">
    <property type="entry name" value="Cullin_AB"/>
    <property type="match status" value="1"/>
</dbReference>
<evidence type="ECO:0000256" key="4">
    <source>
        <dbReference type="RuleBase" id="RU003829"/>
    </source>
</evidence>
<dbReference type="PROSITE" id="PS50069">
    <property type="entry name" value="CULLIN_2"/>
    <property type="match status" value="1"/>
</dbReference>
<dbReference type="PANTHER" id="PTHR11932">
    <property type="entry name" value="CULLIN"/>
    <property type="match status" value="1"/>
</dbReference>
<dbReference type="GO" id="GO:0006511">
    <property type="term" value="P:ubiquitin-dependent protein catabolic process"/>
    <property type="evidence" value="ECO:0007669"/>
    <property type="project" value="InterPro"/>
</dbReference>
<dbReference type="GO" id="GO:0031461">
    <property type="term" value="C:cullin-RING ubiquitin ligase complex"/>
    <property type="evidence" value="ECO:0007669"/>
    <property type="project" value="InterPro"/>
</dbReference>
<dbReference type="OrthoDB" id="27073at2759"/>
<dbReference type="SUPFAM" id="SSF75632">
    <property type="entry name" value="Cullin homology domain"/>
    <property type="match status" value="1"/>
</dbReference>
<dbReference type="Proteomes" id="UP000530660">
    <property type="component" value="Unassembled WGS sequence"/>
</dbReference>
<dbReference type="InterPro" id="IPR016157">
    <property type="entry name" value="Cullin_CS"/>
</dbReference>
<evidence type="ECO:0000313" key="7">
    <source>
        <dbReference type="EMBL" id="KAF6002783.1"/>
    </source>
</evidence>
<dbReference type="SUPFAM" id="SSF74788">
    <property type="entry name" value="Cullin repeat-like"/>
    <property type="match status" value="1"/>
</dbReference>
<keyword evidence="8" id="KW-1185">Reference proteome</keyword>
<dbReference type="Pfam" id="PF00888">
    <property type="entry name" value="Cullin"/>
    <property type="match status" value="1"/>
</dbReference>
<dbReference type="InterPro" id="IPR036388">
    <property type="entry name" value="WH-like_DNA-bd_sf"/>
</dbReference>
<evidence type="ECO:0000256" key="5">
    <source>
        <dbReference type="SAM" id="MobiDB-lite"/>
    </source>
</evidence>
<sequence>MSSERSVFLSRTLDRDSKEGASSMEPSRSGPKKLVIRPLRREPKLPEEFYRENWSQLERALGQVFSPTARRLLSYEEHYRRVEDLCLHRLAKPLYVDLQQELDRYLEGVFRERLSDPVLASMIGTRLPSSMETDTERQAPYGPVLDVWREFCEHLRDVQSIFLYLDRTYAAENAQIPSIWEMALSLFAKHMLADEQRVLMPTLEAVLAEIERDRCGTQLIDRAELRSLLRDMFIPLGFYRSHFEPQFFKRTREFYTTRGTEFVTHGSLPEYLAYFESSVRAETERCRIYLEQGTEKPLFAILYDELGRHCVSVMMDRGLEGLLDAVAVVDLRRLYELLRFIDELWRLVPRYGEYIKARGIEIVNDQAMDNEMIERLLSLHERAERIEREAFQADARFHNAAQTAFEAAMNTRQPVPAELLASYFHDLLRVSGKAVAEREIRRGITRLMELFRYLSGKDSFLAYYKKYLAQRLLLDLSASMVCELHVVDLLRAECGAVYVNHIANMLKDMDLNQDLAREYRQRHESASVRRPSFTCKVITQAYWPSSATTSLRIPKELESLQRSFNRFYLARFSGRRLSWYPSLSSCEMRAQFTDGEKILQVSLAQAVILLLFNERETWSLTEIREQTGIEDQDELVRVLDSLSSAHCRLLLRTGDSGRASSAASAEDALERFTFRFNESFQSSRRRLRLLDMSVVERQAERVASPQAVTPDRQHQIDAAIVRVLKRHRNIEHAELLHQLNTELSFRPSLSDIKQRIESLIQREYIGRDERDPNLYRYIS</sequence>
<feature type="region of interest" description="Disordered" evidence="5">
    <location>
        <begin position="1"/>
        <end position="33"/>
    </location>
</feature>
<reference evidence="7 8" key="1">
    <citation type="journal article" date="2020" name="J. Phycol.">
        <title>Comparative genome analysis reveals Cyanidiococcus gen. nov., a new extremophilic red algal genus sister to Cyanidioschyzon (Cyanidioschyzonaceae, Rhodophyta).</title>
        <authorList>
            <person name="Liu S.-L."/>
            <person name="Chiang Y.-R."/>
            <person name="Yoon H.S."/>
            <person name="Fu H.-Y."/>
        </authorList>
    </citation>
    <scope>NUCLEOTIDE SEQUENCE [LARGE SCALE GENOMIC DNA]</scope>
    <source>
        <strain evidence="7 8">THAL066</strain>
    </source>
</reference>
<dbReference type="InterPro" id="IPR016159">
    <property type="entry name" value="Cullin_repeat-like_dom_sf"/>
</dbReference>
<dbReference type="EMBL" id="VWRR01000009">
    <property type="protein sequence ID" value="KAF6002783.1"/>
    <property type="molecule type" value="Genomic_DNA"/>
</dbReference>
<evidence type="ECO:0000256" key="3">
    <source>
        <dbReference type="PROSITE-ProRule" id="PRU00330"/>
    </source>
</evidence>
<dbReference type="SMART" id="SM00182">
    <property type="entry name" value="CULLIN"/>
    <property type="match status" value="1"/>
</dbReference>
<evidence type="ECO:0000259" key="6">
    <source>
        <dbReference type="PROSITE" id="PS50069"/>
    </source>
</evidence>
<dbReference type="InterPro" id="IPR045093">
    <property type="entry name" value="Cullin"/>
</dbReference>
<dbReference type="InterPro" id="IPR001373">
    <property type="entry name" value="Cullin_N"/>
</dbReference>
<comment type="caution">
    <text evidence="7">The sequence shown here is derived from an EMBL/GenBank/DDBJ whole genome shotgun (WGS) entry which is preliminary data.</text>
</comment>